<dbReference type="RefSeq" id="WP_033741649.1">
    <property type="nucleotide sequence ID" value="NZ_CP046585.1"/>
</dbReference>
<dbReference type="InterPro" id="IPR010854">
    <property type="entry name" value="YdgH/BhsA/McbA-like_dom"/>
</dbReference>
<dbReference type="Pfam" id="PF07338">
    <property type="entry name" value="YdgH_BhsA-like"/>
    <property type="match status" value="1"/>
</dbReference>
<dbReference type="EMBL" id="LDSI01000002">
    <property type="protein sequence ID" value="KTT01285.1"/>
    <property type="molecule type" value="Genomic_DNA"/>
</dbReference>
<dbReference type="Gene3D" id="3.30.1660.10">
    <property type="entry name" value="Flavin-binding protein dodecin"/>
    <property type="match status" value="1"/>
</dbReference>
<dbReference type="Proteomes" id="UP000072520">
    <property type="component" value="Unassembled WGS sequence"/>
</dbReference>
<feature type="domain" description="YdgH/BhsA/McbA-like" evidence="2">
    <location>
        <begin position="35"/>
        <end position="92"/>
    </location>
</feature>
<protein>
    <recommendedName>
        <fullName evidence="2">YdgH/BhsA/McbA-like domain-containing protein</fullName>
    </recommendedName>
</protein>
<evidence type="ECO:0000256" key="1">
    <source>
        <dbReference type="ARBA" id="ARBA00022729"/>
    </source>
</evidence>
<evidence type="ECO:0000313" key="4">
    <source>
        <dbReference type="Proteomes" id="UP000072520"/>
    </source>
</evidence>
<dbReference type="SUPFAM" id="SSF159871">
    <property type="entry name" value="YdgH-like"/>
    <property type="match status" value="1"/>
</dbReference>
<evidence type="ECO:0000259" key="2">
    <source>
        <dbReference type="Pfam" id="PF07338"/>
    </source>
</evidence>
<reference evidence="3 4" key="1">
    <citation type="journal article" date="2016" name="Front. Microbiol.">
        <title>Genomic Resource of Rice Seed Associated Bacteria.</title>
        <authorList>
            <person name="Midha S."/>
            <person name="Bansal K."/>
            <person name="Sharma S."/>
            <person name="Kumar N."/>
            <person name="Patil P.P."/>
            <person name="Chaudhry V."/>
            <person name="Patil P.B."/>
        </authorList>
    </citation>
    <scope>NUCLEOTIDE SEQUENCE [LARGE SCALE GENOMIC DNA]</scope>
    <source>
        <strain evidence="3 4">RSA13</strain>
    </source>
</reference>
<sequence>MKALVQDLLSIFSPQTVSPVFIRSGLSQEEKNAITPMGVTTVTWATSMQEVTDALLRKATEAGAVGYHITQVDSHKPGNDQQHILEATATLYALDEKALQRAH</sequence>
<dbReference type="InterPro" id="IPR025543">
    <property type="entry name" value="Dodecin-like"/>
</dbReference>
<organism evidence="3 4">
    <name type="scientific">Pantoea stewartii</name>
    <dbReference type="NCBI Taxonomy" id="66269"/>
    <lineage>
        <taxon>Bacteria</taxon>
        <taxon>Pseudomonadati</taxon>
        <taxon>Pseudomonadota</taxon>
        <taxon>Gammaproteobacteria</taxon>
        <taxon>Enterobacterales</taxon>
        <taxon>Erwiniaceae</taxon>
        <taxon>Pantoea</taxon>
    </lineage>
</organism>
<accession>A0AB34VLC1</accession>
<gene>
    <name evidence="3" type="ORF">RSA13_02365</name>
</gene>
<comment type="caution">
    <text evidence="3">The sequence shown here is derived from an EMBL/GenBank/DDBJ whole genome shotgun (WGS) entry which is preliminary data.</text>
</comment>
<evidence type="ECO:0000313" key="3">
    <source>
        <dbReference type="EMBL" id="KTT01285.1"/>
    </source>
</evidence>
<keyword evidence="1" id="KW-0732">Signal</keyword>
<dbReference type="InterPro" id="IPR036275">
    <property type="entry name" value="YdgH-like_sf"/>
</dbReference>
<proteinExistence type="predicted"/>
<name>A0AB34VLC1_9GAMM</name>
<dbReference type="AlphaFoldDB" id="A0AB34VLC1"/>